<proteinExistence type="predicted"/>
<dbReference type="Proteomes" id="UP001497482">
    <property type="component" value="Chromosome 4"/>
</dbReference>
<name>A0AAV2LTE6_KNICA</name>
<evidence type="ECO:0000313" key="2">
    <source>
        <dbReference type="Proteomes" id="UP001497482"/>
    </source>
</evidence>
<evidence type="ECO:0000313" key="1">
    <source>
        <dbReference type="EMBL" id="CAL1604630.1"/>
    </source>
</evidence>
<gene>
    <name evidence="1" type="ORF">KC01_LOCUS32109</name>
</gene>
<accession>A0AAV2LTE6</accession>
<dbReference type="AlphaFoldDB" id="A0AAV2LTE6"/>
<organism evidence="1 2">
    <name type="scientific">Knipowitschia caucasica</name>
    <name type="common">Caucasian dwarf goby</name>
    <name type="synonym">Pomatoschistus caucasicus</name>
    <dbReference type="NCBI Taxonomy" id="637954"/>
    <lineage>
        <taxon>Eukaryota</taxon>
        <taxon>Metazoa</taxon>
        <taxon>Chordata</taxon>
        <taxon>Craniata</taxon>
        <taxon>Vertebrata</taxon>
        <taxon>Euteleostomi</taxon>
        <taxon>Actinopterygii</taxon>
        <taxon>Neopterygii</taxon>
        <taxon>Teleostei</taxon>
        <taxon>Neoteleostei</taxon>
        <taxon>Acanthomorphata</taxon>
        <taxon>Gobiaria</taxon>
        <taxon>Gobiiformes</taxon>
        <taxon>Gobioidei</taxon>
        <taxon>Gobiidae</taxon>
        <taxon>Gobiinae</taxon>
        <taxon>Knipowitschia</taxon>
    </lineage>
</organism>
<dbReference type="EMBL" id="OZ035826">
    <property type="protein sequence ID" value="CAL1604630.1"/>
    <property type="molecule type" value="Genomic_DNA"/>
</dbReference>
<reference evidence="1 2" key="1">
    <citation type="submission" date="2024-04" db="EMBL/GenBank/DDBJ databases">
        <authorList>
            <person name="Waldvogel A.-M."/>
            <person name="Schoenle A."/>
        </authorList>
    </citation>
    <scope>NUCLEOTIDE SEQUENCE [LARGE SCALE GENOMIC DNA]</scope>
</reference>
<protein>
    <submittedName>
        <fullName evidence="1">Uncharacterized protein</fullName>
    </submittedName>
</protein>
<keyword evidence="2" id="KW-1185">Reference proteome</keyword>
<sequence length="102" mass="10699">MPPRGPSAGRRPPGVRAGLTGCVKPEKEGVELGARGCCVRSTEPDNALPSGAILEQLGVYGGLIAVSRKSCLPSLVFCVFPLPLVTVWLCSESFSYCFSSDV</sequence>